<evidence type="ECO:0000256" key="2">
    <source>
        <dbReference type="SAM" id="Phobius"/>
    </source>
</evidence>
<name>E7G2J1_9HELI</name>
<organism evidence="3 4">
    <name type="scientific">Helicobacter suis HS5</name>
    <dbReference type="NCBI Taxonomy" id="710394"/>
    <lineage>
        <taxon>Bacteria</taxon>
        <taxon>Pseudomonadati</taxon>
        <taxon>Campylobacterota</taxon>
        <taxon>Epsilonproteobacteria</taxon>
        <taxon>Campylobacterales</taxon>
        <taxon>Helicobacteraceae</taxon>
        <taxon>Helicobacter</taxon>
    </lineage>
</organism>
<dbReference type="EMBL" id="ADHO01000015">
    <property type="protein sequence ID" value="EFX42417.1"/>
    <property type="molecule type" value="Genomic_DNA"/>
</dbReference>
<dbReference type="PROSITE" id="PS50005">
    <property type="entry name" value="TPR"/>
    <property type="match status" value="1"/>
</dbReference>
<protein>
    <submittedName>
        <fullName evidence="3">Tetratricopeptide repeat domain-containing protein</fullName>
    </submittedName>
</protein>
<evidence type="ECO:0000313" key="4">
    <source>
        <dbReference type="Proteomes" id="UP000054093"/>
    </source>
</evidence>
<evidence type="ECO:0000313" key="3">
    <source>
        <dbReference type="EMBL" id="EFX42417.1"/>
    </source>
</evidence>
<dbReference type="Gene3D" id="1.25.40.10">
    <property type="entry name" value="Tetratricopeptide repeat domain"/>
    <property type="match status" value="1"/>
</dbReference>
<comment type="caution">
    <text evidence="3">The sequence shown here is derived from an EMBL/GenBank/DDBJ whole genome shotgun (WGS) entry which is preliminary data.</text>
</comment>
<dbReference type="InterPro" id="IPR011990">
    <property type="entry name" value="TPR-like_helical_dom_sf"/>
</dbReference>
<dbReference type="Proteomes" id="UP000054093">
    <property type="component" value="Unassembled WGS sequence"/>
</dbReference>
<dbReference type="InterPro" id="IPR019734">
    <property type="entry name" value="TPR_rpt"/>
</dbReference>
<accession>E7G2J1</accession>
<proteinExistence type="predicted"/>
<keyword evidence="2" id="KW-0472">Membrane</keyword>
<dbReference type="AlphaFoldDB" id="E7G2J1"/>
<reference evidence="3 4" key="1">
    <citation type="journal article" date="2011" name="Vet. Res.">
        <title>Genome sequence of Helicobacter suis supports its role in gastric pathology.</title>
        <authorList>
            <person name="Vermoote M."/>
            <person name="Vandekerckhove T.T."/>
            <person name="Flahou B."/>
            <person name="Pasmans F."/>
            <person name="Smet A."/>
            <person name="De Groote D."/>
            <person name="Van Criekinge W."/>
            <person name="Ducatelle R."/>
            <person name="Haesebrouck F."/>
        </authorList>
    </citation>
    <scope>NUCLEOTIDE SEQUENCE [LARGE SCALE GENOMIC DNA]</scope>
    <source>
        <strain evidence="3 4">HS5</strain>
    </source>
</reference>
<dbReference type="SUPFAM" id="SSF48452">
    <property type="entry name" value="TPR-like"/>
    <property type="match status" value="1"/>
</dbReference>
<keyword evidence="1" id="KW-0802">TPR repeat</keyword>
<feature type="repeat" description="TPR" evidence="1">
    <location>
        <begin position="113"/>
        <end position="146"/>
    </location>
</feature>
<evidence type="ECO:0000256" key="1">
    <source>
        <dbReference type="PROSITE-ProRule" id="PRU00339"/>
    </source>
</evidence>
<sequence length="351" mass="40648">MVEQLAFIYKDSLFSVAVLAFIIGGVILLDYCRSTLAHRRNLKILNALSLSYTQVELAFEVQQLLQKEQENPLEVLGFKTWMFLAKHYATYGSSEQAIKIYLVLLPKYQNERIVILENLAKAYIDMGYVQKARDILVEVLRIDPRNTHALQAMVQVYETMCDPQTALEILECLDALGESRLLDDYYYLQMQVLMEQDLGLEDKSMAILELGRQQSKLYKLALKHLKTYHKTLFFEEIAHLKEAVPFIDLLWDIDYLEIKPYLQDLHPHLLEVFVAKGYIQGKCHTLELEVFKTFQKQYALSLNFSYKCTACKSLSPFESYRCLVCAKIGPKEVILSLDKHPSDYSKNSNLN</sequence>
<gene>
    <name evidence="3" type="ORF">HSUHS5_0126</name>
</gene>
<keyword evidence="2" id="KW-0812">Transmembrane</keyword>
<keyword evidence="2" id="KW-1133">Transmembrane helix</keyword>
<feature type="transmembrane region" description="Helical" evidence="2">
    <location>
        <begin position="12"/>
        <end position="32"/>
    </location>
</feature>